<evidence type="ECO:0000256" key="2">
    <source>
        <dbReference type="SAM" id="MobiDB-lite"/>
    </source>
</evidence>
<feature type="coiled-coil region" evidence="1">
    <location>
        <begin position="188"/>
        <end position="236"/>
    </location>
</feature>
<evidence type="ECO:0000256" key="1">
    <source>
        <dbReference type="SAM" id="Coils"/>
    </source>
</evidence>
<organism evidence="3 4">
    <name type="scientific">Panagrellus redivivus</name>
    <name type="common">Microworm</name>
    <dbReference type="NCBI Taxonomy" id="6233"/>
    <lineage>
        <taxon>Eukaryota</taxon>
        <taxon>Metazoa</taxon>
        <taxon>Ecdysozoa</taxon>
        <taxon>Nematoda</taxon>
        <taxon>Chromadorea</taxon>
        <taxon>Rhabditida</taxon>
        <taxon>Tylenchina</taxon>
        <taxon>Panagrolaimomorpha</taxon>
        <taxon>Panagrolaimoidea</taxon>
        <taxon>Panagrolaimidae</taxon>
        <taxon>Panagrellus</taxon>
    </lineage>
</organism>
<name>A0A7E4WAY7_PANRE</name>
<protein>
    <submittedName>
        <fullName evidence="4">CCHC-type domain-containing protein</fullName>
    </submittedName>
</protein>
<feature type="region of interest" description="Disordered" evidence="2">
    <location>
        <begin position="259"/>
        <end position="289"/>
    </location>
</feature>
<evidence type="ECO:0000313" key="4">
    <source>
        <dbReference type="WBParaSite" id="Pan_g8251.t1"/>
    </source>
</evidence>
<reference evidence="4" key="2">
    <citation type="submission" date="2020-10" db="UniProtKB">
        <authorList>
            <consortium name="WormBaseParasite"/>
        </authorList>
    </citation>
    <scope>IDENTIFICATION</scope>
</reference>
<reference evidence="3" key="1">
    <citation type="journal article" date="2013" name="Genetics">
        <title>The draft genome and transcriptome of Panagrellus redivivus are shaped by the harsh demands of a free-living lifestyle.</title>
        <authorList>
            <person name="Srinivasan J."/>
            <person name="Dillman A.R."/>
            <person name="Macchietto M.G."/>
            <person name="Heikkinen L."/>
            <person name="Lakso M."/>
            <person name="Fracchia K.M."/>
            <person name="Antoshechkin I."/>
            <person name="Mortazavi A."/>
            <person name="Wong G."/>
            <person name="Sternberg P.W."/>
        </authorList>
    </citation>
    <scope>NUCLEOTIDE SEQUENCE [LARGE SCALE GENOMIC DNA]</scope>
    <source>
        <strain evidence="3">MT8872</strain>
    </source>
</reference>
<dbReference type="WBParaSite" id="Pan_g8251.t1">
    <property type="protein sequence ID" value="Pan_g8251.t1"/>
    <property type="gene ID" value="Pan_g8251"/>
</dbReference>
<dbReference type="AlphaFoldDB" id="A0A7E4WAY7"/>
<keyword evidence="1" id="KW-0175">Coiled coil</keyword>
<evidence type="ECO:0000313" key="3">
    <source>
        <dbReference type="Proteomes" id="UP000492821"/>
    </source>
</evidence>
<feature type="region of interest" description="Disordered" evidence="2">
    <location>
        <begin position="1"/>
        <end position="38"/>
    </location>
</feature>
<sequence>MENVGDIPDEDVQRSHGGLPFRPVVAQGNEDNGDDTGGDVGFGLLGLFGVGNDDHNDENVSQGNGSRDNLLNLPRMEDEIVETIGEQLSNGKLEPGKIGHQVELWLASLYENLDDLSDGIQTANDMLFRMRKQGSAVNPEALGQAMGCVRRLMEVPEAIEVFAAKQVKLSELDTFLKKYQCESLDEMITLVNRAVDRNKDRVKQLETEKETLKAALKDAETECARTKAEIAKSDAKVVEMLDQKLNLLRFTPTEPSRAATVPEWKPVPDGPGPGKVGRTPLARSLTAPKPFDGKNRAELNQYYALFDIYVDANRLQEREKIVLLEANLPVSLRMHWQFLKKQDLTFEQMKLRLAALLGGSSKHSQMTAEYNLQTMQKKYQENFFDFCTRAEKMATEAFPEDYEKMQAALKTLLVGTLQRDRYYEVGTLITAVETMDYTGLKEQVLVLEKAKSISKHKTFASSLLV</sequence>
<accession>A0A7E4WAY7</accession>
<dbReference type="Proteomes" id="UP000492821">
    <property type="component" value="Unassembled WGS sequence"/>
</dbReference>
<keyword evidence="3" id="KW-1185">Reference proteome</keyword>
<proteinExistence type="predicted"/>